<evidence type="ECO:0000313" key="2">
    <source>
        <dbReference type="EMBL" id="GAG96035.1"/>
    </source>
</evidence>
<feature type="transmembrane region" description="Helical" evidence="1">
    <location>
        <begin position="71"/>
        <end position="97"/>
    </location>
</feature>
<name>X1BM29_9ZZZZ</name>
<keyword evidence="1" id="KW-0472">Membrane</keyword>
<feature type="transmembrane region" description="Helical" evidence="1">
    <location>
        <begin position="117"/>
        <end position="141"/>
    </location>
</feature>
<reference evidence="2" key="1">
    <citation type="journal article" date="2014" name="Front. Microbiol.">
        <title>High frequency of phylogenetically diverse reductive dehalogenase-homologous genes in deep subseafloor sedimentary metagenomes.</title>
        <authorList>
            <person name="Kawai M."/>
            <person name="Futagami T."/>
            <person name="Toyoda A."/>
            <person name="Takaki Y."/>
            <person name="Nishi S."/>
            <person name="Hori S."/>
            <person name="Arai W."/>
            <person name="Tsubouchi T."/>
            <person name="Morono Y."/>
            <person name="Uchiyama I."/>
            <person name="Ito T."/>
            <person name="Fujiyama A."/>
            <person name="Inagaki F."/>
            <person name="Takami H."/>
        </authorList>
    </citation>
    <scope>NUCLEOTIDE SEQUENCE</scope>
    <source>
        <strain evidence="2">Expedition CK06-06</strain>
    </source>
</reference>
<accession>X1BM29</accession>
<feature type="transmembrane region" description="Helical" evidence="1">
    <location>
        <begin position="179"/>
        <end position="202"/>
    </location>
</feature>
<dbReference type="AlphaFoldDB" id="X1BM29"/>
<proteinExistence type="predicted"/>
<feature type="transmembrane region" description="Helical" evidence="1">
    <location>
        <begin position="44"/>
        <end position="64"/>
    </location>
</feature>
<gene>
    <name evidence="2" type="ORF">S01H4_47052</name>
</gene>
<keyword evidence="1" id="KW-0812">Transmembrane</keyword>
<feature type="non-terminal residue" evidence="2">
    <location>
        <position position="203"/>
    </location>
</feature>
<feature type="transmembrane region" description="Helical" evidence="1">
    <location>
        <begin position="12"/>
        <end position="32"/>
    </location>
</feature>
<protein>
    <submittedName>
        <fullName evidence="2">Uncharacterized protein</fullName>
    </submittedName>
</protein>
<feature type="transmembrane region" description="Helical" evidence="1">
    <location>
        <begin position="153"/>
        <end position="173"/>
    </location>
</feature>
<evidence type="ECO:0000256" key="1">
    <source>
        <dbReference type="SAM" id="Phobius"/>
    </source>
</evidence>
<keyword evidence="1" id="KW-1133">Transmembrane helix</keyword>
<sequence length="203" mass="22243">MIRRIASELKDHALFTAIGAVTGIIIMVIIALGNVPSQISQATFYTLHPLHVVLSALVTTAMYMKYRKGKLWAAILIGYAGSIGIATLSDAVIPYLGGALLNIEIGFHIPFIETEEMPFLGIAKWVVINSAAVIGIALGYWKHTTKIPHSGHVLLSTWASLFYFTAFGIASWIPLLPLIFVFLFLAVWIPCCLSDIIFPLLFI</sequence>
<dbReference type="EMBL" id="BART01026368">
    <property type="protein sequence ID" value="GAG96035.1"/>
    <property type="molecule type" value="Genomic_DNA"/>
</dbReference>
<organism evidence="2">
    <name type="scientific">marine sediment metagenome</name>
    <dbReference type="NCBI Taxonomy" id="412755"/>
    <lineage>
        <taxon>unclassified sequences</taxon>
        <taxon>metagenomes</taxon>
        <taxon>ecological metagenomes</taxon>
    </lineage>
</organism>
<comment type="caution">
    <text evidence="2">The sequence shown here is derived from an EMBL/GenBank/DDBJ whole genome shotgun (WGS) entry which is preliminary data.</text>
</comment>